<evidence type="ECO:0000256" key="1">
    <source>
        <dbReference type="ARBA" id="ARBA00006139"/>
    </source>
</evidence>
<reference evidence="13" key="1">
    <citation type="submission" date="2018-09" db="EMBL/GenBank/DDBJ databases">
        <title>Draft Genome Sequence of Mediterraneibacter sp. KCTC 15684.</title>
        <authorList>
            <person name="Kim J.S."/>
            <person name="Han K.I."/>
            <person name="Suh M.K."/>
            <person name="Lee K.C."/>
            <person name="Eom M.K."/>
            <person name="Lee J.H."/>
            <person name="Park S.H."/>
            <person name="Kang S.W."/>
            <person name="Park J.E."/>
            <person name="Oh B.S."/>
            <person name="Yu S.Y."/>
            <person name="Choi S.H."/>
            <person name="Lee D.H."/>
            <person name="Yoon H."/>
            <person name="Kim B."/>
            <person name="Yang S.J."/>
            <person name="Lee J.S."/>
        </authorList>
    </citation>
    <scope>NUCLEOTIDE SEQUENCE [LARGE SCALE GENOMIC DNA]</scope>
    <source>
        <strain evidence="13">KCTC 15684</strain>
    </source>
</reference>
<dbReference type="HAMAP" id="MF_00161">
    <property type="entry name" value="LspA"/>
    <property type="match status" value="1"/>
</dbReference>
<keyword evidence="7 9" id="KW-1133">Transmembrane helix</keyword>
<dbReference type="InterPro" id="IPR001872">
    <property type="entry name" value="Peptidase_A8"/>
</dbReference>
<dbReference type="Proteomes" id="UP000265643">
    <property type="component" value="Unassembled WGS sequence"/>
</dbReference>
<proteinExistence type="inferred from homology"/>
<feature type="transmembrane region" description="Helical" evidence="9">
    <location>
        <begin position="69"/>
        <end position="87"/>
    </location>
</feature>
<dbReference type="NCBIfam" id="TIGR00077">
    <property type="entry name" value="lspA"/>
    <property type="match status" value="1"/>
</dbReference>
<keyword evidence="13" id="KW-1185">Reference proteome</keyword>
<keyword evidence="4 9" id="KW-0812">Transmembrane</keyword>
<evidence type="ECO:0000256" key="7">
    <source>
        <dbReference type="ARBA" id="ARBA00022989"/>
    </source>
</evidence>
<feature type="active site" evidence="9">
    <location>
        <position position="124"/>
    </location>
</feature>
<dbReference type="EMBL" id="BHGK01000001">
    <property type="protein sequence ID" value="GCA65609.1"/>
    <property type="molecule type" value="Genomic_DNA"/>
</dbReference>
<dbReference type="PRINTS" id="PR00781">
    <property type="entry name" value="LIPOSIGPTASE"/>
</dbReference>
<dbReference type="PROSITE" id="PS00855">
    <property type="entry name" value="SPASE_II"/>
    <property type="match status" value="1"/>
</dbReference>
<dbReference type="PANTHER" id="PTHR33695:SF1">
    <property type="entry name" value="LIPOPROTEIN SIGNAL PEPTIDASE"/>
    <property type="match status" value="1"/>
</dbReference>
<feature type="transmembrane region" description="Helical" evidence="9">
    <location>
        <begin position="12"/>
        <end position="32"/>
    </location>
</feature>
<comment type="function">
    <text evidence="9 10">This protein specifically catalyzes the removal of signal peptides from prolipoproteins.</text>
</comment>
<dbReference type="UniPathway" id="UPA00665"/>
<evidence type="ECO:0000256" key="10">
    <source>
        <dbReference type="RuleBase" id="RU000594"/>
    </source>
</evidence>
<evidence type="ECO:0000256" key="8">
    <source>
        <dbReference type="ARBA" id="ARBA00023136"/>
    </source>
</evidence>
<dbReference type="EC" id="3.4.23.36" evidence="9"/>
<feature type="transmembrane region" description="Helical" evidence="9">
    <location>
        <begin position="134"/>
        <end position="158"/>
    </location>
</feature>
<dbReference type="GO" id="GO:0006508">
    <property type="term" value="P:proteolysis"/>
    <property type="evidence" value="ECO:0007669"/>
    <property type="project" value="UniProtKB-KW"/>
</dbReference>
<sequence length="176" mass="20795">MTQKSNHSKYWGVAVILLILAILIDQGTKYLAVTHLKDQAPFIIWKNVFQLRYLENNGAAFGILQNKQWFFVLGALIITAFVCYFYHKLPFTRRYLPLRVCMVLLVSGALGNVIDRVMHRYVVDFFYFEWIDFPIFNVADIYVVVSCILFLLLIFFYYKEEDFAFLTEQEQKNDNT</sequence>
<organism evidence="12 13">
    <name type="scientific">Mediterraneibacter butyricigenes</name>
    <dbReference type="NCBI Taxonomy" id="2316025"/>
    <lineage>
        <taxon>Bacteria</taxon>
        <taxon>Bacillati</taxon>
        <taxon>Bacillota</taxon>
        <taxon>Clostridia</taxon>
        <taxon>Lachnospirales</taxon>
        <taxon>Lachnospiraceae</taxon>
        <taxon>Mediterraneibacter</taxon>
    </lineage>
</organism>
<evidence type="ECO:0000313" key="12">
    <source>
        <dbReference type="EMBL" id="GCA65609.1"/>
    </source>
</evidence>
<evidence type="ECO:0000256" key="2">
    <source>
        <dbReference type="ARBA" id="ARBA00022475"/>
    </source>
</evidence>
<dbReference type="RefSeq" id="WP_119297255.1">
    <property type="nucleotide sequence ID" value="NZ_BHGK01000001.1"/>
</dbReference>
<evidence type="ECO:0000256" key="5">
    <source>
        <dbReference type="ARBA" id="ARBA00022750"/>
    </source>
</evidence>
<keyword evidence="3 9" id="KW-0645">Protease</keyword>
<feature type="transmembrane region" description="Helical" evidence="9">
    <location>
        <begin position="96"/>
        <end position="114"/>
    </location>
</feature>
<dbReference type="AlphaFoldDB" id="A0A391P7G0"/>
<comment type="pathway">
    <text evidence="9">Protein modification; lipoprotein biosynthesis (signal peptide cleavage).</text>
</comment>
<comment type="similarity">
    <text evidence="1 9 11">Belongs to the peptidase A8 family.</text>
</comment>
<dbReference type="PANTHER" id="PTHR33695">
    <property type="entry name" value="LIPOPROTEIN SIGNAL PEPTIDASE"/>
    <property type="match status" value="1"/>
</dbReference>
<gene>
    <name evidence="9 12" type="primary">lspA</name>
    <name evidence="12" type="ORF">KGMB01110_00450</name>
</gene>
<name>A0A391P7G0_9FIRM</name>
<keyword evidence="12" id="KW-0449">Lipoprotein</keyword>
<dbReference type="GO" id="GO:0005886">
    <property type="term" value="C:plasma membrane"/>
    <property type="evidence" value="ECO:0007669"/>
    <property type="project" value="UniProtKB-SubCell"/>
</dbReference>
<dbReference type="GO" id="GO:0004190">
    <property type="term" value="F:aspartic-type endopeptidase activity"/>
    <property type="evidence" value="ECO:0007669"/>
    <property type="project" value="UniProtKB-UniRule"/>
</dbReference>
<dbReference type="Pfam" id="PF01252">
    <property type="entry name" value="Peptidase_A8"/>
    <property type="match status" value="1"/>
</dbReference>
<keyword evidence="5 9" id="KW-0064">Aspartyl protease</keyword>
<evidence type="ECO:0000256" key="6">
    <source>
        <dbReference type="ARBA" id="ARBA00022801"/>
    </source>
</evidence>
<evidence type="ECO:0000313" key="13">
    <source>
        <dbReference type="Proteomes" id="UP000265643"/>
    </source>
</evidence>
<comment type="subcellular location">
    <subcellularLocation>
        <location evidence="9">Cell membrane</location>
        <topology evidence="9">Multi-pass membrane protein</topology>
    </subcellularLocation>
</comment>
<keyword evidence="2 9" id="KW-1003">Cell membrane</keyword>
<evidence type="ECO:0000256" key="3">
    <source>
        <dbReference type="ARBA" id="ARBA00022670"/>
    </source>
</evidence>
<evidence type="ECO:0000256" key="9">
    <source>
        <dbReference type="HAMAP-Rule" id="MF_00161"/>
    </source>
</evidence>
<comment type="catalytic activity">
    <reaction evidence="9 10">
        <text>Release of signal peptides from bacterial membrane prolipoproteins. Hydrolyzes -Xaa-Yaa-Zaa-|-(S,diacylglyceryl)Cys-, in which Xaa is hydrophobic (preferably Leu), and Yaa (Ala or Ser) and Zaa (Gly or Ala) have small, neutral side chains.</text>
        <dbReference type="EC" id="3.4.23.36"/>
    </reaction>
</comment>
<feature type="active site" evidence="9">
    <location>
        <position position="140"/>
    </location>
</feature>
<evidence type="ECO:0000256" key="4">
    <source>
        <dbReference type="ARBA" id="ARBA00022692"/>
    </source>
</evidence>
<keyword evidence="8 9" id="KW-0472">Membrane</keyword>
<evidence type="ECO:0000256" key="11">
    <source>
        <dbReference type="RuleBase" id="RU004181"/>
    </source>
</evidence>
<comment type="caution">
    <text evidence="12">The sequence shown here is derived from an EMBL/GenBank/DDBJ whole genome shotgun (WGS) entry which is preliminary data.</text>
</comment>
<protein>
    <recommendedName>
        <fullName evidence="9">Lipoprotein signal peptidase</fullName>
        <ecNumber evidence="9">3.4.23.36</ecNumber>
    </recommendedName>
    <alternativeName>
        <fullName evidence="9">Prolipoprotein signal peptidase</fullName>
    </alternativeName>
    <alternativeName>
        <fullName evidence="9">Signal peptidase II</fullName>
        <shortName evidence="9">SPase II</shortName>
    </alternativeName>
</protein>
<accession>A0A391P7G0</accession>
<keyword evidence="6 9" id="KW-0378">Hydrolase</keyword>